<feature type="domain" description="NACHT-NTPase sigma" evidence="2">
    <location>
        <begin position="164"/>
        <end position="200"/>
    </location>
</feature>
<dbReference type="InParanoid" id="E4UQA0"/>
<dbReference type="EMBL" id="DS989823">
    <property type="protein sequence ID" value="EFQ99181.1"/>
    <property type="molecule type" value="Genomic_DNA"/>
</dbReference>
<feature type="compositionally biased region" description="Polar residues" evidence="1">
    <location>
        <begin position="162"/>
        <end position="193"/>
    </location>
</feature>
<feature type="region of interest" description="Disordered" evidence="1">
    <location>
        <begin position="151"/>
        <end position="209"/>
    </location>
</feature>
<proteinExistence type="predicted"/>
<keyword evidence="5" id="KW-1185">Reference proteome</keyword>
<evidence type="ECO:0000313" key="4">
    <source>
        <dbReference type="EMBL" id="EFQ99181.1"/>
    </source>
</evidence>
<dbReference type="AlphaFoldDB" id="E4UQA0"/>
<evidence type="ECO:0000313" key="5">
    <source>
        <dbReference type="Proteomes" id="UP000002669"/>
    </source>
</evidence>
<dbReference type="eggNOG" id="ENOG502SSH4">
    <property type="taxonomic scope" value="Eukaryota"/>
</dbReference>
<dbReference type="OMA" id="FEKCKQH"/>
<organism evidence="5">
    <name type="scientific">Arthroderma gypseum (strain ATCC MYA-4604 / CBS 118893)</name>
    <name type="common">Microsporum gypseum</name>
    <dbReference type="NCBI Taxonomy" id="535722"/>
    <lineage>
        <taxon>Eukaryota</taxon>
        <taxon>Fungi</taxon>
        <taxon>Dikarya</taxon>
        <taxon>Ascomycota</taxon>
        <taxon>Pezizomycotina</taxon>
        <taxon>Eurotiomycetes</taxon>
        <taxon>Eurotiomycetidae</taxon>
        <taxon>Onygenales</taxon>
        <taxon>Arthrodermataceae</taxon>
        <taxon>Nannizzia</taxon>
    </lineage>
</organism>
<dbReference type="RefSeq" id="XP_003174664.1">
    <property type="nucleotide sequence ID" value="XM_003174616.1"/>
</dbReference>
<dbReference type="HOGENOM" id="CLU_080513_2_0_1"/>
<dbReference type="Pfam" id="PF17107">
    <property type="entry name" value="SesA"/>
    <property type="match status" value="1"/>
</dbReference>
<feature type="domain" description="NACHT-NTPase and P-loop NTPases N-terminal" evidence="3">
    <location>
        <begin position="10"/>
        <end position="125"/>
    </location>
</feature>
<evidence type="ECO:0000259" key="3">
    <source>
        <dbReference type="Pfam" id="PF17107"/>
    </source>
</evidence>
<evidence type="ECO:0000259" key="2">
    <source>
        <dbReference type="Pfam" id="PF17106"/>
    </source>
</evidence>
<protein>
    <submittedName>
        <fullName evidence="4">SesA protein</fullName>
    </submittedName>
</protein>
<dbReference type="Pfam" id="PF17106">
    <property type="entry name" value="NACHT_sigma"/>
    <property type="match status" value="1"/>
</dbReference>
<reference evidence="5" key="1">
    <citation type="journal article" date="2012" name="MBio">
        <title>Comparative genome analysis of Trichophyton rubrum and related dermatophytes reveals candidate genes involved in infection.</title>
        <authorList>
            <person name="Martinez D.A."/>
            <person name="Oliver B.G."/>
            <person name="Graeser Y."/>
            <person name="Goldberg J.M."/>
            <person name="Li W."/>
            <person name="Martinez-Rossi N.M."/>
            <person name="Monod M."/>
            <person name="Shelest E."/>
            <person name="Barton R.C."/>
            <person name="Birch E."/>
            <person name="Brakhage A.A."/>
            <person name="Chen Z."/>
            <person name="Gurr S.J."/>
            <person name="Heiman D."/>
            <person name="Heitman J."/>
            <person name="Kosti I."/>
            <person name="Rossi A."/>
            <person name="Saif S."/>
            <person name="Samalova M."/>
            <person name="Saunders C.W."/>
            <person name="Shea T."/>
            <person name="Summerbell R.C."/>
            <person name="Xu J."/>
            <person name="Young S."/>
            <person name="Zeng Q."/>
            <person name="Birren B.W."/>
            <person name="Cuomo C.A."/>
            <person name="White T.C."/>
        </authorList>
    </citation>
    <scope>NUCLEOTIDE SEQUENCE [LARGE SCALE GENOMIC DNA]</scope>
    <source>
        <strain evidence="5">ATCC MYA-4604 / CBS 118893</strain>
    </source>
</reference>
<evidence type="ECO:0000256" key="1">
    <source>
        <dbReference type="SAM" id="MobiDB-lite"/>
    </source>
</evidence>
<dbReference type="InterPro" id="IPR031353">
    <property type="entry name" value="NACHT_sigma"/>
</dbReference>
<gene>
    <name evidence="4" type="ORF">MGYG_02195</name>
</gene>
<dbReference type="OrthoDB" id="4526369at2759"/>
<dbReference type="GeneID" id="10029964"/>
<dbReference type="VEuPathDB" id="FungiDB:MGYG_02195"/>
<name>E4UQA0_ARTGP</name>
<dbReference type="Proteomes" id="UP000002669">
    <property type="component" value="Unassembled WGS sequence"/>
</dbReference>
<accession>E4UQA0</accession>
<dbReference type="InterPro" id="IPR031352">
    <property type="entry name" value="SesA"/>
</dbReference>
<sequence length="209" mass="22337">MSADDLSSLISTTIEVLESAAAFYKRAENDTTLRKAFHAAGQGLPLITDALQATNDALNGRDLSSAAKRALGACSANANIAEDLFRDVARAPAASKYERYTTAVKRQGHKVESVVVGMMKDVCQMAKDNAIQEAMQPHVKKLDEAVENLSKMEPSVPEEQRSGYSFTNSGSGDQFNALGGSQHNNTSSGNQFLGSIGSVHGMRAPEEKQ</sequence>